<reference evidence="1 2" key="1">
    <citation type="submission" date="2019-04" db="EMBL/GenBank/DDBJ databases">
        <title>Salinimonas iocasae sp. nov., a halophilic bacterium isolated from the outer tube casing of tubeworms in Okinawa Trough.</title>
        <authorList>
            <person name="Zhang H."/>
            <person name="Wang H."/>
            <person name="Li C."/>
        </authorList>
    </citation>
    <scope>NUCLEOTIDE SEQUENCE [LARGE SCALE GENOMIC DNA]</scope>
    <source>
        <strain evidence="1 2">KX18D6</strain>
    </source>
</reference>
<dbReference type="Pfam" id="PF07023">
    <property type="entry name" value="DUF1315"/>
    <property type="match status" value="1"/>
</dbReference>
<gene>
    <name evidence="1" type="ORF">FBQ74_07600</name>
</gene>
<dbReference type="InterPro" id="IPR009749">
    <property type="entry name" value="DUF1315"/>
</dbReference>
<dbReference type="AlphaFoldDB" id="A0A5B7YFZ9"/>
<dbReference type="RefSeq" id="WP_139756104.1">
    <property type="nucleotide sequence ID" value="NZ_CP039852.1"/>
</dbReference>
<dbReference type="EMBL" id="CP039852">
    <property type="protein sequence ID" value="QCZ93359.1"/>
    <property type="molecule type" value="Genomic_DNA"/>
</dbReference>
<proteinExistence type="predicted"/>
<keyword evidence="2" id="KW-1185">Reference proteome</keyword>
<evidence type="ECO:0000313" key="1">
    <source>
        <dbReference type="EMBL" id="QCZ93359.1"/>
    </source>
</evidence>
<dbReference type="Proteomes" id="UP000304912">
    <property type="component" value="Chromosome"/>
</dbReference>
<evidence type="ECO:0000313" key="2">
    <source>
        <dbReference type="Proteomes" id="UP000304912"/>
    </source>
</evidence>
<protein>
    <submittedName>
        <fullName evidence="1">DUF1315 family protein</fullName>
    </submittedName>
</protein>
<dbReference type="KEGG" id="salk:FBQ74_07600"/>
<organism evidence="1 2">
    <name type="scientific">Salinimonas iocasae</name>
    <dbReference type="NCBI Taxonomy" id="2572577"/>
    <lineage>
        <taxon>Bacteria</taxon>
        <taxon>Pseudomonadati</taxon>
        <taxon>Pseudomonadota</taxon>
        <taxon>Gammaproteobacteria</taxon>
        <taxon>Alteromonadales</taxon>
        <taxon>Alteromonadaceae</taxon>
        <taxon>Alteromonas/Salinimonas group</taxon>
        <taxon>Salinimonas</taxon>
    </lineage>
</organism>
<name>A0A5B7YFZ9_9ALTE</name>
<sequence length="94" mass="10738">MNIEALLDAMTPEVYDRLRQAVETGKWPDGTPLTAEQCESTMQAVMLYQSKVAHSNEHMTVNEQGEIVHKSKRDFQQSLKASNQEIARFKQDDL</sequence>
<dbReference type="OrthoDB" id="5616307at2"/>
<accession>A0A5B7YFZ9</accession>